<dbReference type="AlphaFoldDB" id="A0A9D2DKG3"/>
<protein>
    <submittedName>
        <fullName evidence="2">Uncharacterized protein</fullName>
    </submittedName>
</protein>
<name>A0A9D2DKG3_9ACTN</name>
<evidence type="ECO:0000256" key="1">
    <source>
        <dbReference type="SAM" id="Phobius"/>
    </source>
</evidence>
<feature type="transmembrane region" description="Helical" evidence="1">
    <location>
        <begin position="28"/>
        <end position="52"/>
    </location>
</feature>
<evidence type="ECO:0000313" key="3">
    <source>
        <dbReference type="Proteomes" id="UP000824029"/>
    </source>
</evidence>
<gene>
    <name evidence="2" type="ORF">IAA22_07045</name>
</gene>
<accession>A0A9D2DKG3</accession>
<proteinExistence type="predicted"/>
<sequence>MDNELEPMGEPEEDSPVESGEARRARRIAIALIVAFIISVVSYFAWCLISLLTLGNTEEGAVAVIHRFIGLPAWLSVSVVIVAMLVKAIRDAESVVQRLIAALFMAAAAGVFYLFVGTMVLDVPYLFDPVRVSLHDVTTHVYDGESDVYYYLEGVDGTGKEWEFRINGDTYNEWSGDRTTATVTGLPNTQVTLSIE</sequence>
<comment type="caution">
    <text evidence="2">The sequence shown here is derived from an EMBL/GenBank/DDBJ whole genome shotgun (WGS) entry which is preliminary data.</text>
</comment>
<keyword evidence="1" id="KW-1133">Transmembrane helix</keyword>
<organism evidence="2 3">
    <name type="scientific">Candidatus Olsenella stercoravium</name>
    <dbReference type="NCBI Taxonomy" id="2838713"/>
    <lineage>
        <taxon>Bacteria</taxon>
        <taxon>Bacillati</taxon>
        <taxon>Actinomycetota</taxon>
        <taxon>Coriobacteriia</taxon>
        <taxon>Coriobacteriales</taxon>
        <taxon>Atopobiaceae</taxon>
        <taxon>Olsenella</taxon>
    </lineage>
</organism>
<keyword evidence="1" id="KW-0472">Membrane</keyword>
<reference evidence="2" key="1">
    <citation type="journal article" date="2021" name="PeerJ">
        <title>Extensive microbial diversity within the chicken gut microbiome revealed by metagenomics and culture.</title>
        <authorList>
            <person name="Gilroy R."/>
            <person name="Ravi A."/>
            <person name="Getino M."/>
            <person name="Pursley I."/>
            <person name="Horton D.L."/>
            <person name="Alikhan N.F."/>
            <person name="Baker D."/>
            <person name="Gharbi K."/>
            <person name="Hall N."/>
            <person name="Watson M."/>
            <person name="Adriaenssens E.M."/>
            <person name="Foster-Nyarko E."/>
            <person name="Jarju S."/>
            <person name="Secka A."/>
            <person name="Antonio M."/>
            <person name="Oren A."/>
            <person name="Chaudhuri R.R."/>
            <person name="La Ragione R."/>
            <person name="Hildebrand F."/>
            <person name="Pallen M.J."/>
        </authorList>
    </citation>
    <scope>NUCLEOTIDE SEQUENCE</scope>
    <source>
        <strain evidence="2">ChiHecolR3B27-1887</strain>
    </source>
</reference>
<reference evidence="2" key="2">
    <citation type="submission" date="2021-04" db="EMBL/GenBank/DDBJ databases">
        <authorList>
            <person name="Gilroy R."/>
        </authorList>
    </citation>
    <scope>NUCLEOTIDE SEQUENCE</scope>
    <source>
        <strain evidence="2">ChiHecolR3B27-1887</strain>
    </source>
</reference>
<feature type="transmembrane region" description="Helical" evidence="1">
    <location>
        <begin position="98"/>
        <end position="121"/>
    </location>
</feature>
<keyword evidence="1" id="KW-0812">Transmembrane</keyword>
<dbReference type="EMBL" id="DXBZ01000140">
    <property type="protein sequence ID" value="HIZ18846.1"/>
    <property type="molecule type" value="Genomic_DNA"/>
</dbReference>
<dbReference type="Proteomes" id="UP000824029">
    <property type="component" value="Unassembled WGS sequence"/>
</dbReference>
<evidence type="ECO:0000313" key="2">
    <source>
        <dbReference type="EMBL" id="HIZ18846.1"/>
    </source>
</evidence>
<feature type="transmembrane region" description="Helical" evidence="1">
    <location>
        <begin position="64"/>
        <end position="86"/>
    </location>
</feature>